<organism evidence="1">
    <name type="scientific">marine metagenome</name>
    <dbReference type="NCBI Taxonomy" id="408172"/>
    <lineage>
        <taxon>unclassified sequences</taxon>
        <taxon>metagenomes</taxon>
        <taxon>ecological metagenomes</taxon>
    </lineage>
</organism>
<sequence length="154" mass="17989">MNYIPRAIGSIFLLSIVFAHQFFISTTDIQFKSEEKRAEITIQVFTHDINLLLENANYKTIDLGTKKENDDIDIFLVNYLSDNFVLQDYRWKYIGKKVGTEYTLFFLEIEDFSLSPKIAILNSLFMDLYNKQRNIVNFYNGEIIQSASMTNAEP</sequence>
<name>A0A381VQ42_9ZZZZ</name>
<evidence type="ECO:0000313" key="1">
    <source>
        <dbReference type="EMBL" id="SVA42425.1"/>
    </source>
</evidence>
<proteinExistence type="predicted"/>
<accession>A0A381VQ42</accession>
<protein>
    <submittedName>
        <fullName evidence="1">Uncharacterized protein</fullName>
    </submittedName>
</protein>
<dbReference type="EMBL" id="UINC01009461">
    <property type="protein sequence ID" value="SVA42425.1"/>
    <property type="molecule type" value="Genomic_DNA"/>
</dbReference>
<feature type="non-terminal residue" evidence="1">
    <location>
        <position position="154"/>
    </location>
</feature>
<dbReference type="AlphaFoldDB" id="A0A381VQ42"/>
<dbReference type="Pfam" id="PF20420">
    <property type="entry name" value="DUF6702"/>
    <property type="match status" value="1"/>
</dbReference>
<dbReference type="InterPro" id="IPR046525">
    <property type="entry name" value="DUF6702"/>
</dbReference>
<gene>
    <name evidence="1" type="ORF">METZ01_LOCUS95279</name>
</gene>
<reference evidence="1" key="1">
    <citation type="submission" date="2018-05" db="EMBL/GenBank/DDBJ databases">
        <authorList>
            <person name="Lanie J.A."/>
            <person name="Ng W.-L."/>
            <person name="Kazmierczak K.M."/>
            <person name="Andrzejewski T.M."/>
            <person name="Davidsen T.M."/>
            <person name="Wayne K.J."/>
            <person name="Tettelin H."/>
            <person name="Glass J.I."/>
            <person name="Rusch D."/>
            <person name="Podicherti R."/>
            <person name="Tsui H.-C.T."/>
            <person name="Winkler M.E."/>
        </authorList>
    </citation>
    <scope>NUCLEOTIDE SEQUENCE</scope>
</reference>